<dbReference type="EC" id="3.5.1.25" evidence="6"/>
<dbReference type="NCBIfam" id="TIGR00221">
    <property type="entry name" value="nagA"/>
    <property type="match status" value="1"/>
</dbReference>
<dbReference type="eggNOG" id="arCOG00699">
    <property type="taxonomic scope" value="Archaea"/>
</dbReference>
<dbReference type="Gene3D" id="3.20.20.140">
    <property type="entry name" value="Metal-dependent hydrolases"/>
    <property type="match status" value="1"/>
</dbReference>
<dbReference type="PIRSF" id="PIRSF038994">
    <property type="entry name" value="NagA"/>
    <property type="match status" value="1"/>
</dbReference>
<dbReference type="GO" id="GO:0006046">
    <property type="term" value="P:N-acetylglucosamine catabolic process"/>
    <property type="evidence" value="ECO:0007669"/>
    <property type="project" value="TreeGrafter"/>
</dbReference>
<comment type="similarity">
    <text evidence="1">Belongs to the metallo-dependent hydrolases superfamily. NagA family.</text>
</comment>
<evidence type="ECO:0000256" key="1">
    <source>
        <dbReference type="ARBA" id="ARBA00010716"/>
    </source>
</evidence>
<name>A3DPQ0_STAMF</name>
<dbReference type="InterPro" id="IPR032466">
    <property type="entry name" value="Metal_Hydrolase"/>
</dbReference>
<dbReference type="InterPro" id="IPR003764">
    <property type="entry name" value="GlcNAc_6-P_deAcase"/>
</dbReference>
<dbReference type="PANTHER" id="PTHR11113">
    <property type="entry name" value="N-ACETYLGLUCOSAMINE-6-PHOSPHATE DEACETYLASE"/>
    <property type="match status" value="1"/>
</dbReference>
<dbReference type="SUPFAM" id="SSF51556">
    <property type="entry name" value="Metallo-dependent hydrolases"/>
    <property type="match status" value="1"/>
</dbReference>
<proteinExistence type="inferred from homology"/>
<dbReference type="InterPro" id="IPR006680">
    <property type="entry name" value="Amidohydro-rel"/>
</dbReference>
<evidence type="ECO:0000256" key="2">
    <source>
        <dbReference type="ARBA" id="ARBA00022723"/>
    </source>
</evidence>
<dbReference type="GeneID" id="4906837"/>
<dbReference type="SUPFAM" id="SSF51338">
    <property type="entry name" value="Composite domain of metallo-dependent hydrolases"/>
    <property type="match status" value="1"/>
</dbReference>
<dbReference type="STRING" id="399550.Smar_1521"/>
<dbReference type="CDD" id="cd00854">
    <property type="entry name" value="NagA"/>
    <property type="match status" value="1"/>
</dbReference>
<dbReference type="AlphaFoldDB" id="A3DPQ0"/>
<accession>A3DPQ0</accession>
<dbReference type="InterPro" id="IPR011059">
    <property type="entry name" value="Metal-dep_hydrolase_composite"/>
</dbReference>
<reference evidence="6 7" key="2">
    <citation type="journal article" date="2009" name="Stand. Genomic Sci.">
        <title>Complete genome sequence of Staphylothermus marinus Stetter and Fiala 1986 type strain F1.</title>
        <authorList>
            <person name="Anderson I.J."/>
            <person name="Sun H."/>
            <person name="Lapidus A."/>
            <person name="Copeland A."/>
            <person name="Glavina Del Rio T."/>
            <person name="Tice H."/>
            <person name="Dalin E."/>
            <person name="Lucas S."/>
            <person name="Barry K."/>
            <person name="Land M."/>
            <person name="Richardson P."/>
            <person name="Huber H."/>
            <person name="Kyrpides N.C."/>
        </authorList>
    </citation>
    <scope>NUCLEOTIDE SEQUENCE [LARGE SCALE GENOMIC DNA]</scope>
    <source>
        <strain evidence="7">ATCC 43588 / DSM 3639 / JCM 9404 / F1</strain>
    </source>
</reference>
<gene>
    <name evidence="6" type="ordered locus">Smar_1521</name>
</gene>
<protein>
    <submittedName>
        <fullName evidence="6">N-acetylglucosamine 6-phosphate deacetylase</fullName>
        <ecNumber evidence="6">3.5.1.25</ecNumber>
    </submittedName>
</protein>
<evidence type="ECO:0000256" key="4">
    <source>
        <dbReference type="ARBA" id="ARBA00023277"/>
    </source>
</evidence>
<dbReference type="RefSeq" id="WP_011839804.1">
    <property type="nucleotide sequence ID" value="NC_009033.1"/>
</dbReference>
<sequence length="388" mass="42435">MGRIILSNARIITPFEEIYPGTVEVENGIIKKVYYGKRCGGENLEGKILTPGFIDIHTHGIRGHDITQSSLGGSVEKVVETLVEMSKAYAVHGVTRFLPTTMTAPHEALLIATKGVAETMDYQRDRIEGALIEGLHMEGPYISREKAGAQNPKYIRSPSISELKEYWETSRGKLRTITLAPEVKGALELIEYARSLGINVSIGHTNATYEEAKAAIYVGANRATHLYNGMRQIHHREPGVVVALLESPQVYLELICDFIHVSPVMIKFTIRYAGIERIVTVTDSIIATDLPDGTYSLGGLEIIVEEGVSRLRNGALAGSTLTMDKALRNLVKLGIPLKDAVRTLTYNPASAVGIRDAGAIIPGYTADLVVLNNNLRVESVYVRGENIL</sequence>
<dbReference type="HOGENOM" id="CLU_032482_2_1_2"/>
<dbReference type="PANTHER" id="PTHR11113:SF14">
    <property type="entry name" value="N-ACETYLGLUCOSAMINE-6-PHOSPHATE DEACETYLASE"/>
    <property type="match status" value="1"/>
</dbReference>
<dbReference type="Proteomes" id="UP000000254">
    <property type="component" value="Chromosome"/>
</dbReference>
<dbReference type="Gene3D" id="2.30.40.10">
    <property type="entry name" value="Urease, subunit C, domain 1"/>
    <property type="match status" value="1"/>
</dbReference>
<dbReference type="EMBL" id="CP000575">
    <property type="protein sequence ID" value="ABN70610.1"/>
    <property type="molecule type" value="Genomic_DNA"/>
</dbReference>
<dbReference type="OrthoDB" id="24954at2157"/>
<keyword evidence="3 6" id="KW-0378">Hydrolase</keyword>
<dbReference type="GO" id="GO:0046872">
    <property type="term" value="F:metal ion binding"/>
    <property type="evidence" value="ECO:0007669"/>
    <property type="project" value="UniProtKB-KW"/>
</dbReference>
<evidence type="ECO:0000256" key="3">
    <source>
        <dbReference type="ARBA" id="ARBA00022801"/>
    </source>
</evidence>
<evidence type="ECO:0000313" key="6">
    <source>
        <dbReference type="EMBL" id="ABN70610.1"/>
    </source>
</evidence>
<evidence type="ECO:0000313" key="7">
    <source>
        <dbReference type="Proteomes" id="UP000000254"/>
    </source>
</evidence>
<keyword evidence="4" id="KW-0119">Carbohydrate metabolism</keyword>
<reference evidence="7" key="1">
    <citation type="journal article" date="2009" name="BMC Genomics">
        <title>The complete genome sequence of Staphylothermus marinus reveals differences in sulfur metabolism among heterotrophic Crenarchaeota.</title>
        <authorList>
            <person name="Anderson I.J."/>
            <person name="Dharmarajan L."/>
            <person name="Rodriguez J."/>
            <person name="Hooper S."/>
            <person name="Porat I."/>
            <person name="Ulrich L.E."/>
            <person name="Elkins J.G."/>
            <person name="Mavromatis K."/>
            <person name="Sun H."/>
            <person name="Land M."/>
            <person name="Lapidus A."/>
            <person name="Lucas S."/>
            <person name="Barry K."/>
            <person name="Huber H."/>
            <person name="Zhulin I.B."/>
            <person name="Whitman W.B."/>
            <person name="Mukhopadhyay B."/>
            <person name="Woese C."/>
            <person name="Bristow J."/>
            <person name="Kyrpides N."/>
        </authorList>
    </citation>
    <scope>NUCLEOTIDE SEQUENCE [LARGE SCALE GENOMIC DNA]</scope>
    <source>
        <strain evidence="7">ATCC 43588 / DSM 3639 / JCM 9404 / F1</strain>
    </source>
</reference>
<dbReference type="GO" id="GO:0008448">
    <property type="term" value="F:N-acetylglucosamine-6-phosphate deacetylase activity"/>
    <property type="evidence" value="ECO:0007669"/>
    <property type="project" value="UniProtKB-EC"/>
</dbReference>
<dbReference type="KEGG" id="smr:Smar_1521"/>
<dbReference type="Pfam" id="PF01979">
    <property type="entry name" value="Amidohydro_1"/>
    <property type="match status" value="1"/>
</dbReference>
<keyword evidence="2" id="KW-0479">Metal-binding</keyword>
<organism evidence="6 7">
    <name type="scientific">Staphylothermus marinus (strain ATCC 43588 / DSM 3639 / JCM 9404 / F1)</name>
    <dbReference type="NCBI Taxonomy" id="399550"/>
    <lineage>
        <taxon>Archaea</taxon>
        <taxon>Thermoproteota</taxon>
        <taxon>Thermoprotei</taxon>
        <taxon>Desulfurococcales</taxon>
        <taxon>Desulfurococcaceae</taxon>
        <taxon>Staphylothermus</taxon>
    </lineage>
</organism>
<dbReference type="FunFam" id="3.20.20.140:FF:000004">
    <property type="entry name" value="N-acetylglucosamine-6-phosphate deacetylase"/>
    <property type="match status" value="1"/>
</dbReference>
<keyword evidence="7" id="KW-1185">Reference proteome</keyword>
<evidence type="ECO:0000259" key="5">
    <source>
        <dbReference type="Pfam" id="PF01979"/>
    </source>
</evidence>
<feature type="domain" description="Amidohydrolase-related" evidence="5">
    <location>
        <begin position="48"/>
        <end position="385"/>
    </location>
</feature>